<keyword evidence="1" id="KW-0521">NADP</keyword>
<organism evidence="3 4">
    <name type="scientific">Fusarium oxysporum</name>
    <name type="common">Fusarium vascular wilt</name>
    <dbReference type="NCBI Taxonomy" id="5507"/>
    <lineage>
        <taxon>Eukaryota</taxon>
        <taxon>Fungi</taxon>
        <taxon>Dikarya</taxon>
        <taxon>Ascomycota</taxon>
        <taxon>Pezizomycotina</taxon>
        <taxon>Sordariomycetes</taxon>
        <taxon>Hypocreomycetidae</taxon>
        <taxon>Hypocreales</taxon>
        <taxon>Nectriaceae</taxon>
        <taxon>Fusarium</taxon>
        <taxon>Fusarium oxysporum species complex</taxon>
    </lineage>
</organism>
<dbReference type="FunFam" id="3.40.50.720:FF:000084">
    <property type="entry name" value="Short-chain dehydrogenase reductase"/>
    <property type="match status" value="1"/>
</dbReference>
<protein>
    <recommendedName>
        <fullName evidence="2">NmrA-like domain-containing protein</fullName>
    </recommendedName>
</protein>
<dbReference type="PANTHER" id="PTHR47129:SF1">
    <property type="entry name" value="NMRA-LIKE DOMAIN-CONTAINING PROTEIN"/>
    <property type="match status" value="1"/>
</dbReference>
<dbReference type="Proteomes" id="UP000558688">
    <property type="component" value="Unassembled WGS sequence"/>
</dbReference>
<evidence type="ECO:0000259" key="2">
    <source>
        <dbReference type="Pfam" id="PF05368"/>
    </source>
</evidence>
<reference evidence="3" key="1">
    <citation type="submission" date="2020-02" db="EMBL/GenBank/DDBJ databases">
        <title>Identification and distribution of gene clusters putatively required for synthesis of sphingolipid metabolism inhibitors in phylogenetically diverse species of the filamentous fungus Fusarium.</title>
        <authorList>
            <person name="Kim H.-S."/>
            <person name="Busman M."/>
            <person name="Brown D.W."/>
            <person name="Divon H."/>
            <person name="Uhlig S."/>
            <person name="Proctor R.H."/>
        </authorList>
    </citation>
    <scope>NUCLEOTIDE SEQUENCE [LARGE SCALE GENOMIC DNA]</scope>
    <source>
        <strain evidence="3">NRRL 39464</strain>
    </source>
</reference>
<accession>A0A8H5A8N7</accession>
<dbReference type="Pfam" id="PF05368">
    <property type="entry name" value="NmrA"/>
    <property type="match status" value="1"/>
</dbReference>
<dbReference type="Gene3D" id="3.40.50.720">
    <property type="entry name" value="NAD(P)-binding Rossmann-like Domain"/>
    <property type="match status" value="2"/>
</dbReference>
<dbReference type="PRINTS" id="PR00080">
    <property type="entry name" value="SDRFAMILY"/>
</dbReference>
<dbReference type="PANTHER" id="PTHR47129">
    <property type="entry name" value="QUINONE OXIDOREDUCTASE 2"/>
    <property type="match status" value="1"/>
</dbReference>
<dbReference type="AlphaFoldDB" id="A0A8H5A8N7"/>
<feature type="domain" description="NmrA-like" evidence="2">
    <location>
        <begin position="251"/>
        <end position="505"/>
    </location>
</feature>
<dbReference type="EMBL" id="JAAFOW010001694">
    <property type="protein sequence ID" value="KAF5259621.1"/>
    <property type="molecule type" value="Genomic_DNA"/>
</dbReference>
<dbReference type="Pfam" id="PF00106">
    <property type="entry name" value="adh_short"/>
    <property type="match status" value="1"/>
</dbReference>
<dbReference type="SUPFAM" id="SSF51735">
    <property type="entry name" value="NAD(P)-binding Rossmann-fold domains"/>
    <property type="match status" value="2"/>
</dbReference>
<dbReference type="NCBIfam" id="NF005559">
    <property type="entry name" value="PRK07231.1"/>
    <property type="match status" value="1"/>
</dbReference>
<gene>
    <name evidence="3" type="ORF">FOXYS1_9753</name>
</gene>
<proteinExistence type="predicted"/>
<name>A0A8H5A8N7_FUSOX</name>
<dbReference type="PRINTS" id="PR00081">
    <property type="entry name" value="GDHRDH"/>
</dbReference>
<evidence type="ECO:0000313" key="4">
    <source>
        <dbReference type="Proteomes" id="UP000558688"/>
    </source>
</evidence>
<comment type="caution">
    <text evidence="3">The sequence shown here is derived from an EMBL/GenBank/DDBJ whole genome shotgun (WGS) entry which is preliminary data.</text>
</comment>
<sequence>MTRLSGKVAIVTGGGSGFGAGIVAKFVSEGCKVVVMDIDKSLASQAAAKAPSGSAVAIRGDVSQSEDWVVALDTALVNFGSLDIVVNNAGVLHVAQPSIDMDEHEYDRVMRVNVKQLLWSTKVVVPYLIKNGKSGAFVNVSSMSGVRPRPNLVWYAASKGAVNSATKGLAAEYASAKIRFNAIMPSVGETNMKPLFLGHDDSLEAWGKMMSSIPLGRLCQPHDVADAACFLGTNDFDTNQLLFNMSHFHSVGIFPASGGIGGGTVKHMLTRLPPTDLILISRHPENLASVKAQGAEIRQADYDDDSTLQHAFHGIDTLFLISYASVEHEYRSQNEKRHKAAIDAAIRSGVKYIFYGSLGFAGTPDSKESVAHVMQAHLDTEKYLETCRQNNAGFAYTIVREGLYSESYPLYTAFFDPARPRREVKIPHDGSGPGISWVKREELGEGTAELISRYVTEKEKFQWQNKTILLSGEKTLTLAETVAILGEVAEVPLQIKQVSVDEFATQPDVSLNFTYHGADYSKPWATAFEAFRQGEASWVSPILKELLGREPEDFKTTICQS</sequence>
<dbReference type="Gene3D" id="3.90.25.10">
    <property type="entry name" value="UDP-galactose 4-epimerase, domain 1"/>
    <property type="match status" value="1"/>
</dbReference>
<feature type="non-terminal residue" evidence="3">
    <location>
        <position position="1"/>
    </location>
</feature>
<evidence type="ECO:0000256" key="1">
    <source>
        <dbReference type="ARBA" id="ARBA00022857"/>
    </source>
</evidence>
<dbReference type="InterPro" id="IPR008030">
    <property type="entry name" value="NmrA-like"/>
</dbReference>
<dbReference type="InterPro" id="IPR002347">
    <property type="entry name" value="SDR_fam"/>
</dbReference>
<dbReference type="InterPro" id="IPR036291">
    <property type="entry name" value="NAD(P)-bd_dom_sf"/>
</dbReference>
<dbReference type="InterPro" id="IPR052718">
    <property type="entry name" value="NmrA-type_oxidoreductase"/>
</dbReference>
<evidence type="ECO:0000313" key="3">
    <source>
        <dbReference type="EMBL" id="KAF5259621.1"/>
    </source>
</evidence>